<dbReference type="PROSITE" id="PS50111">
    <property type="entry name" value="CHEMOTAXIS_TRANSDUC_2"/>
    <property type="match status" value="1"/>
</dbReference>
<evidence type="ECO:0000259" key="5">
    <source>
        <dbReference type="PROSITE" id="PS50111"/>
    </source>
</evidence>
<keyword evidence="3" id="KW-0807">Transducer</keyword>
<name>A0ABT5KLN5_9BURK</name>
<dbReference type="InterPro" id="IPR004089">
    <property type="entry name" value="MCPsignal_dom"/>
</dbReference>
<organism evidence="7 8">
    <name type="scientific">Roseateles koreensis</name>
    <dbReference type="NCBI Taxonomy" id="2987526"/>
    <lineage>
        <taxon>Bacteria</taxon>
        <taxon>Pseudomonadati</taxon>
        <taxon>Pseudomonadota</taxon>
        <taxon>Betaproteobacteria</taxon>
        <taxon>Burkholderiales</taxon>
        <taxon>Sphaerotilaceae</taxon>
        <taxon>Roseateles</taxon>
    </lineage>
</organism>
<dbReference type="SMART" id="SM00283">
    <property type="entry name" value="MA"/>
    <property type="match status" value="1"/>
</dbReference>
<reference evidence="7 8" key="1">
    <citation type="submission" date="2022-10" db="EMBL/GenBank/DDBJ databases">
        <title>paucibacter sp. hw8 Genome sequencing.</title>
        <authorList>
            <person name="Park S."/>
        </authorList>
    </citation>
    <scope>NUCLEOTIDE SEQUENCE [LARGE SCALE GENOMIC DNA]</scope>
    <source>
        <strain evidence="8">hw8</strain>
    </source>
</reference>
<comment type="caution">
    <text evidence="7">The sequence shown here is derived from an EMBL/GenBank/DDBJ whole genome shotgun (WGS) entry which is preliminary data.</text>
</comment>
<dbReference type="Gene3D" id="1.10.287.950">
    <property type="entry name" value="Methyl-accepting chemotaxis protein"/>
    <property type="match status" value="1"/>
</dbReference>
<keyword evidence="1" id="KW-0488">Methylation</keyword>
<proteinExistence type="inferred from homology"/>
<evidence type="ECO:0000313" key="8">
    <source>
        <dbReference type="Proteomes" id="UP001219862"/>
    </source>
</evidence>
<dbReference type="CDD" id="cd06225">
    <property type="entry name" value="HAMP"/>
    <property type="match status" value="1"/>
</dbReference>
<evidence type="ECO:0000256" key="1">
    <source>
        <dbReference type="ARBA" id="ARBA00022481"/>
    </source>
</evidence>
<dbReference type="InterPro" id="IPR047347">
    <property type="entry name" value="YvaQ-like_sensor"/>
</dbReference>
<keyword evidence="4" id="KW-0812">Transmembrane</keyword>
<dbReference type="EMBL" id="JAQQXS010000001">
    <property type="protein sequence ID" value="MDC8783825.1"/>
    <property type="molecule type" value="Genomic_DNA"/>
</dbReference>
<comment type="similarity">
    <text evidence="2">Belongs to the methyl-accepting chemotaxis (MCP) protein family.</text>
</comment>
<dbReference type="PRINTS" id="PR00260">
    <property type="entry name" value="CHEMTRNSDUCR"/>
</dbReference>
<feature type="domain" description="Methyl-accepting transducer" evidence="5">
    <location>
        <begin position="271"/>
        <end position="500"/>
    </location>
</feature>
<evidence type="ECO:0000256" key="3">
    <source>
        <dbReference type="PROSITE-ProRule" id="PRU00284"/>
    </source>
</evidence>
<dbReference type="Pfam" id="PF00015">
    <property type="entry name" value="MCPsignal"/>
    <property type="match status" value="1"/>
</dbReference>
<dbReference type="SUPFAM" id="SSF58104">
    <property type="entry name" value="Methyl-accepting chemotaxis protein (MCP) signaling domain"/>
    <property type="match status" value="1"/>
</dbReference>
<dbReference type="RefSeq" id="WP_273594935.1">
    <property type="nucleotide sequence ID" value="NZ_JAQQXS010000001.1"/>
</dbReference>
<gene>
    <name evidence="7" type="ORF">PRZ01_01295</name>
</gene>
<dbReference type="InterPro" id="IPR004090">
    <property type="entry name" value="Chemotax_Me-accpt_rcpt"/>
</dbReference>
<dbReference type="InterPro" id="IPR024478">
    <property type="entry name" value="HlyB_4HB_MCP"/>
</dbReference>
<feature type="transmembrane region" description="Helical" evidence="4">
    <location>
        <begin position="193"/>
        <end position="216"/>
    </location>
</feature>
<dbReference type="SMART" id="SM00304">
    <property type="entry name" value="HAMP"/>
    <property type="match status" value="1"/>
</dbReference>
<dbReference type="CDD" id="cd11386">
    <property type="entry name" value="MCP_signal"/>
    <property type="match status" value="1"/>
</dbReference>
<evidence type="ECO:0000313" key="7">
    <source>
        <dbReference type="EMBL" id="MDC8783825.1"/>
    </source>
</evidence>
<dbReference type="Proteomes" id="UP001219862">
    <property type="component" value="Unassembled WGS sequence"/>
</dbReference>
<protein>
    <submittedName>
        <fullName evidence="7">Methyl-accepting chemotaxis protein</fullName>
    </submittedName>
</protein>
<dbReference type="InterPro" id="IPR003660">
    <property type="entry name" value="HAMP_dom"/>
</dbReference>
<dbReference type="PANTHER" id="PTHR43531">
    <property type="entry name" value="PROTEIN ICFG"/>
    <property type="match status" value="1"/>
</dbReference>
<feature type="domain" description="HAMP" evidence="6">
    <location>
        <begin position="214"/>
        <end position="266"/>
    </location>
</feature>
<feature type="transmembrane region" description="Helical" evidence="4">
    <location>
        <begin position="12"/>
        <end position="31"/>
    </location>
</feature>
<accession>A0ABT5KLN5</accession>
<evidence type="ECO:0000259" key="6">
    <source>
        <dbReference type="PROSITE" id="PS50885"/>
    </source>
</evidence>
<evidence type="ECO:0000256" key="4">
    <source>
        <dbReference type="SAM" id="Phobius"/>
    </source>
</evidence>
<keyword evidence="4" id="KW-1133">Transmembrane helix</keyword>
<dbReference type="CDD" id="cd19411">
    <property type="entry name" value="MCP2201-like_sensor"/>
    <property type="match status" value="1"/>
</dbReference>
<dbReference type="Pfam" id="PF12729">
    <property type="entry name" value="4HB_MCP_1"/>
    <property type="match status" value="1"/>
</dbReference>
<dbReference type="PROSITE" id="PS50885">
    <property type="entry name" value="HAMP"/>
    <property type="match status" value="1"/>
</dbReference>
<evidence type="ECO:0000256" key="2">
    <source>
        <dbReference type="ARBA" id="ARBA00029447"/>
    </source>
</evidence>
<keyword evidence="4" id="KW-0472">Membrane</keyword>
<dbReference type="Pfam" id="PF00672">
    <property type="entry name" value="HAMP"/>
    <property type="match status" value="1"/>
</dbReference>
<sequence>MNLNNYRLGTKLGMAFAIVVALTLALGGFAISQLSRINANVEDLAGNWLPSVKVLGELQDTANQFRRLQANHVMAMDTKEMDGIEREMAGIVSKFESLLKTYAPMVTDGEERRAYETLAPAYKATGQAHVKLLKLSRGGEQTHDEAKAIYRGESRETFRAMSAVLSKLVEINAKGADGSYDNAKTIYGQSRTWVIVALVIAAGIATALAFCVTRLITQPIAQAVKAAQQIAEGDLTHSLRIDGSDEISQLLNTLNAMTEKLSEIVGTVRTNADNVALASAEIAQGNQDLSQRTEQQASALEETAASMEELGSTVTQNAENAKQGNQLAMGASSVAVKGGQVVGQVVETMKGINDSSKRIVDIISVIDGIAFQTNILALNAAVEAARAGEQGRGFAVVASEVRSLAQRSADAAKEIKSLISTSVERVESGTALVDQAGATMQEVVNSIRRVTDIMGEISSASSEQSSGVAQVGEAVTQMDQTTQQNAALVEQSAAAAESLRQQALHLVQTVSFFKLR</sequence>
<dbReference type="PANTHER" id="PTHR43531:SF14">
    <property type="entry name" value="METHYL-ACCEPTING CHEMOTAXIS PROTEIN I-RELATED"/>
    <property type="match status" value="1"/>
</dbReference>
<dbReference type="InterPro" id="IPR051310">
    <property type="entry name" value="MCP_chemotaxis"/>
</dbReference>
<keyword evidence="8" id="KW-1185">Reference proteome</keyword>